<organism evidence="2">
    <name type="scientific">Magallana gigas</name>
    <name type="common">Pacific oyster</name>
    <name type="synonym">Crassostrea gigas</name>
    <dbReference type="NCBI Taxonomy" id="29159"/>
    <lineage>
        <taxon>Eukaryota</taxon>
        <taxon>Metazoa</taxon>
        <taxon>Spiralia</taxon>
        <taxon>Lophotrochozoa</taxon>
        <taxon>Mollusca</taxon>
        <taxon>Bivalvia</taxon>
        <taxon>Autobranchia</taxon>
        <taxon>Pteriomorphia</taxon>
        <taxon>Ostreida</taxon>
        <taxon>Ostreoidea</taxon>
        <taxon>Ostreidae</taxon>
        <taxon>Magallana</taxon>
    </lineage>
</organism>
<dbReference type="HOGENOM" id="CLU_1940137_0_0_1"/>
<gene>
    <name evidence="2" type="ORF">CGI_10028156</name>
</gene>
<sequence length="130" mass="14785">MPALNDIPAEYHDNSTRDATSSRPRQTVRQIAGKQVGRVPANLCRAFFHMLERRLVQSITCKYMGVVGHSARPAVNQRYQRNAAGADRPGGGVDLNCQYLFHVEHRHFETAMRLLEQYVPMNDLDSRVYA</sequence>
<name>K1S3I1_MAGGI</name>
<protein>
    <submittedName>
        <fullName evidence="2">Uncharacterized protein</fullName>
    </submittedName>
</protein>
<dbReference type="AlphaFoldDB" id="K1S3I1"/>
<proteinExistence type="predicted"/>
<feature type="compositionally biased region" description="Polar residues" evidence="1">
    <location>
        <begin position="17"/>
        <end position="26"/>
    </location>
</feature>
<dbReference type="InParanoid" id="K1S3I1"/>
<dbReference type="EMBL" id="JH818444">
    <property type="protein sequence ID" value="EKC41976.1"/>
    <property type="molecule type" value="Genomic_DNA"/>
</dbReference>
<evidence type="ECO:0000256" key="1">
    <source>
        <dbReference type="SAM" id="MobiDB-lite"/>
    </source>
</evidence>
<accession>K1S3I1</accession>
<feature type="region of interest" description="Disordered" evidence="1">
    <location>
        <begin position="1"/>
        <end position="26"/>
    </location>
</feature>
<reference evidence="2" key="1">
    <citation type="journal article" date="2012" name="Nature">
        <title>The oyster genome reveals stress adaptation and complexity of shell formation.</title>
        <authorList>
            <person name="Zhang G."/>
            <person name="Fang X."/>
            <person name="Guo X."/>
            <person name="Li L."/>
            <person name="Luo R."/>
            <person name="Xu F."/>
            <person name="Yang P."/>
            <person name="Zhang L."/>
            <person name="Wang X."/>
            <person name="Qi H."/>
            <person name="Xiong Z."/>
            <person name="Que H."/>
            <person name="Xie Y."/>
            <person name="Holland P.W."/>
            <person name="Paps J."/>
            <person name="Zhu Y."/>
            <person name="Wu F."/>
            <person name="Chen Y."/>
            <person name="Wang J."/>
            <person name="Peng C."/>
            <person name="Meng J."/>
            <person name="Yang L."/>
            <person name="Liu J."/>
            <person name="Wen B."/>
            <person name="Zhang N."/>
            <person name="Huang Z."/>
            <person name="Zhu Q."/>
            <person name="Feng Y."/>
            <person name="Mount A."/>
            <person name="Hedgecock D."/>
            <person name="Xu Z."/>
            <person name="Liu Y."/>
            <person name="Domazet-Loso T."/>
            <person name="Du Y."/>
            <person name="Sun X."/>
            <person name="Zhang S."/>
            <person name="Liu B."/>
            <person name="Cheng P."/>
            <person name="Jiang X."/>
            <person name="Li J."/>
            <person name="Fan D."/>
            <person name="Wang W."/>
            <person name="Fu W."/>
            <person name="Wang T."/>
            <person name="Wang B."/>
            <person name="Zhang J."/>
            <person name="Peng Z."/>
            <person name="Li Y."/>
            <person name="Li N."/>
            <person name="Wang J."/>
            <person name="Chen M."/>
            <person name="He Y."/>
            <person name="Tan F."/>
            <person name="Song X."/>
            <person name="Zheng Q."/>
            <person name="Huang R."/>
            <person name="Yang H."/>
            <person name="Du X."/>
            <person name="Chen L."/>
            <person name="Yang M."/>
            <person name="Gaffney P.M."/>
            <person name="Wang S."/>
            <person name="Luo L."/>
            <person name="She Z."/>
            <person name="Ming Y."/>
            <person name="Huang W."/>
            <person name="Zhang S."/>
            <person name="Huang B."/>
            <person name="Zhang Y."/>
            <person name="Qu T."/>
            <person name="Ni P."/>
            <person name="Miao G."/>
            <person name="Wang J."/>
            <person name="Wang Q."/>
            <person name="Steinberg C.E."/>
            <person name="Wang H."/>
            <person name="Li N."/>
            <person name="Qian L."/>
            <person name="Zhang G."/>
            <person name="Li Y."/>
            <person name="Yang H."/>
            <person name="Liu X."/>
            <person name="Wang J."/>
            <person name="Yin Y."/>
            <person name="Wang J."/>
        </authorList>
    </citation>
    <scope>NUCLEOTIDE SEQUENCE [LARGE SCALE GENOMIC DNA]</scope>
    <source>
        <strain evidence="2">05x7-T-G4-1.051#20</strain>
    </source>
</reference>
<evidence type="ECO:0000313" key="2">
    <source>
        <dbReference type="EMBL" id="EKC41976.1"/>
    </source>
</evidence>